<dbReference type="RefSeq" id="YP_009103412.1">
    <property type="nucleotide sequence ID" value="NC_025459.1"/>
</dbReference>
<evidence type="ECO:0000313" key="1">
    <source>
        <dbReference type="EMBL" id="AII26832.1"/>
    </source>
</evidence>
<dbReference type="Proteomes" id="UP000028666">
    <property type="component" value="Segment"/>
</dbReference>
<protein>
    <submittedName>
        <fullName evidence="1">Uncharacterized protein</fullName>
    </submittedName>
</protein>
<name>A0A076G5Q2_9CAUD</name>
<gene>
    <name evidence="1" type="ORF">AH6C_078</name>
</gene>
<sequence length="45" mass="4952">MSVMIKEWVIQAKAGVKTMYYSNTNDFNGGAFSQQEDGCEGACKL</sequence>
<reference evidence="1 2" key="1">
    <citation type="submission" date="2014-05" db="EMBL/GenBank/DDBJ databases">
        <title>Complete genome sequence of Aeromonas bacteriophage pAh6-C.</title>
        <authorList>
            <person name="Jun J.W."/>
            <person name="Park S.C."/>
        </authorList>
    </citation>
    <scope>NUCLEOTIDE SEQUENCE [LARGE SCALE GENOMIC DNA]</scope>
</reference>
<keyword evidence="2" id="KW-1185">Reference proteome</keyword>
<dbReference type="KEGG" id="vg:22112334"/>
<dbReference type="EMBL" id="KJ858521">
    <property type="protein sequence ID" value="AII26832.1"/>
    <property type="molecule type" value="Genomic_DNA"/>
</dbReference>
<organism evidence="1 2">
    <name type="scientific">Aeromonas phage pAh6-C</name>
    <dbReference type="NCBI Taxonomy" id="1505227"/>
    <lineage>
        <taxon>Viruses</taxon>
        <taxon>Duplodnaviria</taxon>
        <taxon>Heunggongvirae</taxon>
        <taxon>Uroviricota</taxon>
        <taxon>Caudoviricetes</taxon>
        <taxon>Chaseviridae</taxon>
        <taxon>Nefertitivirinae</taxon>
        <taxon>Pahsextavirus</taxon>
        <taxon>Pahsextavirus pAh6C</taxon>
    </lineage>
</organism>
<dbReference type="GeneID" id="22112334"/>
<accession>A0A076G5Q2</accession>
<evidence type="ECO:0000313" key="2">
    <source>
        <dbReference type="Proteomes" id="UP000028666"/>
    </source>
</evidence>
<proteinExistence type="predicted"/>